<dbReference type="RefSeq" id="WP_199708230.1">
    <property type="nucleotide sequence ID" value="NZ_JAEMNV010000012.1"/>
</dbReference>
<proteinExistence type="predicted"/>
<accession>A0A934NW02</accession>
<keyword evidence="2" id="KW-1185">Reference proteome</keyword>
<evidence type="ECO:0000313" key="2">
    <source>
        <dbReference type="Proteomes" id="UP000655868"/>
    </source>
</evidence>
<organism evidence="1 2">
    <name type="scientific">Antrihabitans stalagmiti</name>
    <dbReference type="NCBI Taxonomy" id="2799499"/>
    <lineage>
        <taxon>Bacteria</taxon>
        <taxon>Bacillati</taxon>
        <taxon>Actinomycetota</taxon>
        <taxon>Actinomycetes</taxon>
        <taxon>Mycobacteriales</taxon>
        <taxon>Nocardiaceae</taxon>
        <taxon>Antrihabitans</taxon>
    </lineage>
</organism>
<comment type="caution">
    <text evidence="1">The sequence shown here is derived from an EMBL/GenBank/DDBJ whole genome shotgun (WGS) entry which is preliminary data.</text>
</comment>
<reference evidence="1" key="1">
    <citation type="submission" date="2020-12" db="EMBL/GenBank/DDBJ databases">
        <title>Antrihabitans popcorni sp. nov. and Antrihabitans auranticaus sp. nov., isolated from a larva cave.</title>
        <authorList>
            <person name="Lee S.D."/>
            <person name="Kim I.S."/>
        </authorList>
    </citation>
    <scope>NUCLEOTIDE SEQUENCE</scope>
    <source>
        <strain evidence="1">YC3-6</strain>
    </source>
</reference>
<protein>
    <submittedName>
        <fullName evidence="1">Uncharacterized protein</fullName>
    </submittedName>
</protein>
<sequence length="266" mass="29107">MTSYFDPKSWSPFRAAGVGKSWLDQWAAVTTSWVDPVATLGAGTVTALLPDVVMTVLTDGILSRFLGREIDIKVHGLQLRGVLKRLVARRRGALFEGEIELVNVDWDGHLIEEVRGIATGVRVVPGVPTRLDAEQVELEGLVSVAAVVAWLNTRGLDWELEALDSGLIKATNPVKKLVAVVDASVREDLVRLDIRSVRWFGFPVPSNVVPPRHIPLAHLPNEASIVRAVREDNHVRFLIHVPSVTGKLDLAQIRNAIVAGSALIVW</sequence>
<name>A0A934NW02_9NOCA</name>
<dbReference type="EMBL" id="JAEMNV010000012">
    <property type="protein sequence ID" value="MBJ8342581.1"/>
    <property type="molecule type" value="Genomic_DNA"/>
</dbReference>
<dbReference type="Proteomes" id="UP000655868">
    <property type="component" value="Unassembled WGS sequence"/>
</dbReference>
<gene>
    <name evidence="1" type="ORF">JGU71_27200</name>
</gene>
<dbReference type="AlphaFoldDB" id="A0A934NW02"/>
<evidence type="ECO:0000313" key="1">
    <source>
        <dbReference type="EMBL" id="MBJ8342581.1"/>
    </source>
</evidence>